<comment type="caution">
    <text evidence="11">The sequence shown here is derived from an EMBL/GenBank/DDBJ whole genome shotgun (WGS) entry which is preliminary data.</text>
</comment>
<dbReference type="RefSeq" id="WP_213118710.1">
    <property type="nucleotide sequence ID" value="NZ_JAGYPF010000003.1"/>
</dbReference>
<dbReference type="PANTHER" id="PTHR47053">
    <property type="entry name" value="MUREIN DD-ENDOPEPTIDASE MEPH-RELATED"/>
    <property type="match status" value="1"/>
</dbReference>
<gene>
    <name evidence="11" type="ORF">KHA99_17390</name>
</gene>
<dbReference type="SUPFAM" id="SSF54001">
    <property type="entry name" value="Cysteine proteinases"/>
    <property type="match status" value="1"/>
</dbReference>
<dbReference type="PANTHER" id="PTHR47053:SF1">
    <property type="entry name" value="MUREIN DD-ENDOPEPTIDASE MEPH-RELATED"/>
    <property type="match status" value="1"/>
</dbReference>
<dbReference type="GO" id="GO:0008234">
    <property type="term" value="F:cysteine-type peptidase activity"/>
    <property type="evidence" value="ECO:0007669"/>
    <property type="project" value="UniProtKB-KW"/>
</dbReference>
<feature type="signal peptide" evidence="8">
    <location>
        <begin position="1"/>
        <end position="23"/>
    </location>
</feature>
<dbReference type="GO" id="GO:0006508">
    <property type="term" value="P:proteolysis"/>
    <property type="evidence" value="ECO:0007669"/>
    <property type="project" value="UniProtKB-KW"/>
</dbReference>
<sequence length="468" mass="47937">MKKNLVTAAATAGLVLTAFGATASAQEPAYTVRPGDSLWKIANSNHVSINQLKEWNSLSSDTIYVNQKLSLTYTVKRGDSLWKIAKDNGTTIDELKRLNGMTSSFIRIGQSLKIVATNSNDSSYKVQKGDSLSVIGARFNLSVSQLKAINQLSSDTIYAGQTLKVSSVENPAIVTKSESVTTGNIAAASSAGSTSSTQATSNAGSSQSTETTSSVPATGTTEGASNTKAGENSAVTSGATTGQAPAASSAQATTEKAPVTPSAPATTEKAPVTPSAPATTEKAPVTSSTPAAQESAPATSSAPVTTEKAPVTSSSTATTGNSTTNSSPAAPVQQPAPSTEAAQKPATSSASLVQGVIEEAKKYIGSPYKWGGNTPAGFDCSGFTVYVFNKVGISLPRTAATQWDATTPVASPSVGDLVFFQTYKLGPSHVGIYLGNNKFISAASTGVTISDMTSTYWKTRYLGAKTPY</sequence>
<feature type="compositionally biased region" description="Polar residues" evidence="7">
    <location>
        <begin position="210"/>
        <end position="235"/>
    </location>
</feature>
<dbReference type="CDD" id="cd00118">
    <property type="entry name" value="LysM"/>
    <property type="match status" value="3"/>
</dbReference>
<keyword evidence="12" id="KW-1185">Reference proteome</keyword>
<dbReference type="Gene3D" id="3.90.1720.10">
    <property type="entry name" value="endopeptidase domain like (from Nostoc punctiforme)"/>
    <property type="match status" value="1"/>
</dbReference>
<organism evidence="11 12">
    <name type="scientific">Neobacillus rhizophilus</name>
    <dbReference type="NCBI Taxonomy" id="2833579"/>
    <lineage>
        <taxon>Bacteria</taxon>
        <taxon>Bacillati</taxon>
        <taxon>Bacillota</taxon>
        <taxon>Bacilli</taxon>
        <taxon>Bacillales</taxon>
        <taxon>Bacillaceae</taxon>
        <taxon>Neobacillus</taxon>
    </lineage>
</organism>
<protein>
    <submittedName>
        <fullName evidence="11">LysM peptidoglycan-binding domain-containing protein</fullName>
    </submittedName>
</protein>
<reference evidence="11" key="1">
    <citation type="submission" date="2021-05" db="EMBL/GenBank/DDBJ databases">
        <title>Novel Bacillus species.</title>
        <authorList>
            <person name="Liu G."/>
        </authorList>
    </citation>
    <scope>NUCLEOTIDE SEQUENCE</scope>
    <source>
        <strain evidence="11">FJAT-49825</strain>
    </source>
</reference>
<feature type="compositionally biased region" description="Polar residues" evidence="7">
    <location>
        <begin position="285"/>
        <end position="304"/>
    </location>
</feature>
<feature type="chain" id="PRO_5038526449" evidence="8">
    <location>
        <begin position="24"/>
        <end position="468"/>
    </location>
</feature>
<dbReference type="InterPro" id="IPR038765">
    <property type="entry name" value="Papain-like_cys_pep_sf"/>
</dbReference>
<keyword evidence="4" id="KW-0677">Repeat</keyword>
<dbReference type="Pfam" id="PF00877">
    <property type="entry name" value="NLPC_P60"/>
    <property type="match status" value="1"/>
</dbReference>
<feature type="compositionally biased region" description="Low complexity" evidence="7">
    <location>
        <begin position="236"/>
        <end position="254"/>
    </location>
</feature>
<dbReference type="EMBL" id="JAGYPF010000003">
    <property type="protein sequence ID" value="MBS4214227.1"/>
    <property type="molecule type" value="Genomic_DNA"/>
</dbReference>
<feature type="domain" description="LysM" evidence="9">
    <location>
        <begin position="122"/>
        <end position="165"/>
    </location>
</feature>
<dbReference type="SUPFAM" id="SSF54106">
    <property type="entry name" value="LysM domain"/>
    <property type="match status" value="3"/>
</dbReference>
<evidence type="ECO:0000256" key="8">
    <source>
        <dbReference type="SAM" id="SignalP"/>
    </source>
</evidence>
<dbReference type="SMART" id="SM00257">
    <property type="entry name" value="LysM"/>
    <property type="match status" value="3"/>
</dbReference>
<dbReference type="PROSITE" id="PS51935">
    <property type="entry name" value="NLPC_P60"/>
    <property type="match status" value="1"/>
</dbReference>
<evidence type="ECO:0000256" key="4">
    <source>
        <dbReference type="ARBA" id="ARBA00022737"/>
    </source>
</evidence>
<feature type="domain" description="NlpC/P60" evidence="10">
    <location>
        <begin position="350"/>
        <end position="468"/>
    </location>
</feature>
<evidence type="ECO:0000256" key="7">
    <source>
        <dbReference type="SAM" id="MobiDB-lite"/>
    </source>
</evidence>
<evidence type="ECO:0000256" key="6">
    <source>
        <dbReference type="ARBA" id="ARBA00022807"/>
    </source>
</evidence>
<dbReference type="InterPro" id="IPR051202">
    <property type="entry name" value="Peptidase_C40"/>
</dbReference>
<evidence type="ECO:0000313" key="11">
    <source>
        <dbReference type="EMBL" id="MBS4214227.1"/>
    </source>
</evidence>
<feature type="domain" description="LysM" evidence="9">
    <location>
        <begin position="71"/>
        <end position="114"/>
    </location>
</feature>
<feature type="compositionally biased region" description="Low complexity" evidence="7">
    <location>
        <begin position="189"/>
        <end position="209"/>
    </location>
</feature>
<dbReference type="AlphaFoldDB" id="A0A942YVR8"/>
<evidence type="ECO:0000256" key="5">
    <source>
        <dbReference type="ARBA" id="ARBA00022801"/>
    </source>
</evidence>
<dbReference type="Proteomes" id="UP000679749">
    <property type="component" value="Unassembled WGS sequence"/>
</dbReference>
<dbReference type="PROSITE" id="PS51782">
    <property type="entry name" value="LYSM"/>
    <property type="match status" value="2"/>
</dbReference>
<dbReference type="InterPro" id="IPR036779">
    <property type="entry name" value="LysM_dom_sf"/>
</dbReference>
<keyword evidence="6" id="KW-0788">Thiol protease</keyword>
<dbReference type="Gene3D" id="3.10.350.10">
    <property type="entry name" value="LysM domain"/>
    <property type="match status" value="3"/>
</dbReference>
<evidence type="ECO:0000259" key="9">
    <source>
        <dbReference type="PROSITE" id="PS51782"/>
    </source>
</evidence>
<feature type="region of interest" description="Disordered" evidence="7">
    <location>
        <begin position="189"/>
        <end position="350"/>
    </location>
</feature>
<proteinExistence type="inferred from homology"/>
<evidence type="ECO:0000259" key="10">
    <source>
        <dbReference type="PROSITE" id="PS51935"/>
    </source>
</evidence>
<accession>A0A942YVR8</accession>
<keyword evidence="5" id="KW-0378">Hydrolase</keyword>
<comment type="similarity">
    <text evidence="1">Belongs to the peptidase C40 family.</text>
</comment>
<dbReference type="InterPro" id="IPR018392">
    <property type="entry name" value="LysM"/>
</dbReference>
<evidence type="ECO:0000256" key="3">
    <source>
        <dbReference type="ARBA" id="ARBA00022729"/>
    </source>
</evidence>
<name>A0A942YVR8_9BACI</name>
<feature type="compositionally biased region" description="Low complexity" evidence="7">
    <location>
        <begin position="312"/>
        <end position="338"/>
    </location>
</feature>
<evidence type="ECO:0000256" key="2">
    <source>
        <dbReference type="ARBA" id="ARBA00022670"/>
    </source>
</evidence>
<evidence type="ECO:0000256" key="1">
    <source>
        <dbReference type="ARBA" id="ARBA00007074"/>
    </source>
</evidence>
<evidence type="ECO:0000313" key="12">
    <source>
        <dbReference type="Proteomes" id="UP000679749"/>
    </source>
</evidence>
<keyword evidence="2" id="KW-0645">Protease</keyword>
<keyword evidence="3 8" id="KW-0732">Signal</keyword>
<dbReference type="InterPro" id="IPR000064">
    <property type="entry name" value="NLP_P60_dom"/>
</dbReference>
<dbReference type="Pfam" id="PF01476">
    <property type="entry name" value="LysM"/>
    <property type="match status" value="3"/>
</dbReference>